<dbReference type="EMBL" id="ALNK01000028">
    <property type="protein sequence ID" value="EJU21191.1"/>
    <property type="molecule type" value="Genomic_DNA"/>
</dbReference>
<dbReference type="Proteomes" id="UP000005244">
    <property type="component" value="Unassembled WGS sequence"/>
</dbReference>
<evidence type="ECO:0000313" key="2">
    <source>
        <dbReference type="Proteomes" id="UP000005244"/>
    </source>
</evidence>
<protein>
    <recommendedName>
        <fullName evidence="3">Terminase-like family protein</fullName>
    </recommendedName>
</protein>
<organism evidence="1 2">
    <name type="scientific">Peptoanaerobacter stomatis</name>
    <dbReference type="NCBI Taxonomy" id="796937"/>
    <lineage>
        <taxon>Bacteria</taxon>
        <taxon>Bacillati</taxon>
        <taxon>Bacillota</taxon>
        <taxon>Clostridia</taxon>
        <taxon>Peptostreptococcales</taxon>
        <taxon>Filifactoraceae</taxon>
        <taxon>Peptoanaerobacter</taxon>
    </lineage>
</organism>
<dbReference type="NCBIfam" id="TIGR01630">
    <property type="entry name" value="psiM2_ORF9"/>
    <property type="match status" value="1"/>
</dbReference>
<dbReference type="InterPro" id="IPR006517">
    <property type="entry name" value="Phage_terminase_lsu-like_C"/>
</dbReference>
<dbReference type="RefSeq" id="WP_009531431.1">
    <property type="nucleotide sequence ID" value="NZ_ALNK01000028.1"/>
</dbReference>
<gene>
    <name evidence="1" type="ORF">HMPREF1143_1987</name>
</gene>
<reference evidence="1 2" key="1">
    <citation type="submission" date="2012-07" db="EMBL/GenBank/DDBJ databases">
        <authorList>
            <person name="Durkin A.S."/>
            <person name="McCorrison J."/>
            <person name="Torralba M."/>
            <person name="Gillis M."/>
            <person name="Methe B."/>
            <person name="Sutton G."/>
            <person name="Nelson K.E."/>
        </authorList>
    </citation>
    <scope>NUCLEOTIDE SEQUENCE [LARGE SCALE GENOMIC DNA]</scope>
    <source>
        <strain evidence="1 2">OBRC8</strain>
    </source>
</reference>
<evidence type="ECO:0008006" key="3">
    <source>
        <dbReference type="Google" id="ProtNLM"/>
    </source>
</evidence>
<dbReference type="PATRIC" id="fig|796941.3.peg.1709"/>
<sequence length="497" mass="57347">MDKSIKKLSEMMGNKSLNKDERIRQEKLELGRNNFWEYAKLIDPKFFNEKRQYLKRIAYDLQAFYEKKLINLTTLKSYRYFILNLPPGGGKSYTIAMFVTWAYGKDIYNKVVSISYNQILSSRFSKSVRGKIEDRSEKGNLNDFSVIDFFPLVKIKYGDSATNVWALEKSDMSYLASSFDGTLTGMRGNIGVIDDPIKSAAEAVNERIKESHWDFYKNTFKSRMLDGAIEIIVQTRWATDDLAGKLLAEKKEQCYELCIKALDEDGNSFCEDLYSTDDLLEKKATLDEEIWLANYMQEPIDKTGALYGTFKTYDVYDEDSVKRKIAYTDTADEGSDYLCSICADEIDGYAYITDIYYTQDPMEVTEKEVARRYTICGTREALIESNNGGRGFARNVINFLKSLFKNKKCIVTWFHQNKNKKTRILVNSSNVMEQVIMPEGWEKKYPEFATAIKKYQRKGKNEHDDAEDAITGLVEFINGDVKGKKRMKILNKSLFGL</sequence>
<comment type="caution">
    <text evidence="1">The sequence shown here is derived from an EMBL/GenBank/DDBJ whole genome shotgun (WGS) entry which is preliminary data.</text>
</comment>
<proteinExistence type="predicted"/>
<keyword evidence="2" id="KW-1185">Reference proteome</keyword>
<evidence type="ECO:0000313" key="1">
    <source>
        <dbReference type="EMBL" id="EJU21191.1"/>
    </source>
</evidence>
<accession>J4W5E1</accession>
<name>J4W5E1_9FIRM</name>
<dbReference type="AlphaFoldDB" id="J4W5E1"/>